<keyword evidence="3" id="KW-1185">Reference proteome</keyword>
<feature type="chain" id="PRO_5013088864" description="Lipoprotein" evidence="1">
    <location>
        <begin position="25"/>
        <end position="196"/>
    </location>
</feature>
<evidence type="ECO:0000313" key="2">
    <source>
        <dbReference type="EMBL" id="APZ93820.1"/>
    </source>
</evidence>
<protein>
    <recommendedName>
        <fullName evidence="4">Lipoprotein</fullName>
    </recommendedName>
</protein>
<dbReference type="AlphaFoldDB" id="A0A1P8WIC7"/>
<evidence type="ECO:0008006" key="4">
    <source>
        <dbReference type="Google" id="ProtNLM"/>
    </source>
</evidence>
<sequence precursor="true">MTCRYATLRASLMILVCTSVTGCATIMSERKYEVTMDNTGGPTYFTVQDDKKQIVHSGVTPKQVTLPAKGKWLLPAKYDVTYAGRDGVEQHRLKARLDWWTAGNLVLGGVVGIAADVATGAMWRLDDRVTGQVTAQNVVSNESEGGAVLANWSRRNSQNSATVASYETNESYAAPTANEAQPIEVRQASFGLAQQR</sequence>
<dbReference type="EMBL" id="CP017641">
    <property type="protein sequence ID" value="APZ93820.1"/>
    <property type="molecule type" value="Genomic_DNA"/>
</dbReference>
<evidence type="ECO:0000256" key="1">
    <source>
        <dbReference type="SAM" id="SignalP"/>
    </source>
</evidence>
<evidence type="ECO:0000313" key="3">
    <source>
        <dbReference type="Proteomes" id="UP000187735"/>
    </source>
</evidence>
<dbReference type="Proteomes" id="UP000187735">
    <property type="component" value="Chromosome"/>
</dbReference>
<feature type="signal peptide" evidence="1">
    <location>
        <begin position="1"/>
        <end position="24"/>
    </location>
</feature>
<name>A0A1P8WIC7_9PLAN</name>
<proteinExistence type="predicted"/>
<keyword evidence="1" id="KW-0732">Signal</keyword>
<gene>
    <name evidence="2" type="ORF">Fuma_03438</name>
</gene>
<dbReference type="KEGG" id="fmr:Fuma_03438"/>
<organism evidence="2 3">
    <name type="scientific">Fuerstiella marisgermanici</name>
    <dbReference type="NCBI Taxonomy" id="1891926"/>
    <lineage>
        <taxon>Bacteria</taxon>
        <taxon>Pseudomonadati</taxon>
        <taxon>Planctomycetota</taxon>
        <taxon>Planctomycetia</taxon>
        <taxon>Planctomycetales</taxon>
        <taxon>Planctomycetaceae</taxon>
        <taxon>Fuerstiella</taxon>
    </lineage>
</organism>
<reference evidence="2 3" key="1">
    <citation type="journal article" date="2016" name="Front. Microbiol.">
        <title>Fuerstia marisgermanicae gen. nov., sp. nov., an Unusual Member of the Phylum Planctomycetes from the German Wadden Sea.</title>
        <authorList>
            <person name="Kohn T."/>
            <person name="Heuer A."/>
            <person name="Jogler M."/>
            <person name="Vollmers J."/>
            <person name="Boedeker C."/>
            <person name="Bunk B."/>
            <person name="Rast P."/>
            <person name="Borchert D."/>
            <person name="Glockner I."/>
            <person name="Freese H.M."/>
            <person name="Klenk H.P."/>
            <person name="Overmann J."/>
            <person name="Kaster A.K."/>
            <person name="Rohde M."/>
            <person name="Wiegand S."/>
            <person name="Jogler C."/>
        </authorList>
    </citation>
    <scope>NUCLEOTIDE SEQUENCE [LARGE SCALE GENOMIC DNA]</scope>
    <source>
        <strain evidence="2 3">NH11</strain>
    </source>
</reference>
<dbReference type="PROSITE" id="PS51257">
    <property type="entry name" value="PROKAR_LIPOPROTEIN"/>
    <property type="match status" value="1"/>
</dbReference>
<accession>A0A1P8WIC7</accession>